<reference evidence="3" key="1">
    <citation type="submission" date="2013-08" db="EMBL/GenBank/DDBJ databases">
        <title>Genome sequencing of Arenimonas donghaensis.</title>
        <authorList>
            <person name="Chen F."/>
            <person name="Wang G."/>
        </authorList>
    </citation>
    <scope>NUCLEOTIDE SEQUENCE [LARGE SCALE GENOMIC DNA]</scope>
    <source>
        <strain evidence="3">HO3-R19</strain>
    </source>
</reference>
<keyword evidence="3" id="KW-1185">Reference proteome</keyword>
<feature type="signal peptide" evidence="1">
    <location>
        <begin position="1"/>
        <end position="19"/>
    </location>
</feature>
<accession>A0A087MJY9</accession>
<dbReference type="Proteomes" id="UP000029085">
    <property type="component" value="Unassembled WGS sequence"/>
</dbReference>
<keyword evidence="1" id="KW-0732">Signal</keyword>
<dbReference type="PATRIC" id="fig|1121014.3.peg.940"/>
<dbReference type="AlphaFoldDB" id="A0A087MJY9"/>
<name>A0A087MJY9_9GAMM</name>
<dbReference type="RefSeq" id="WP_034221675.1">
    <property type="nucleotide sequence ID" value="NZ_AVCJ01000006.1"/>
</dbReference>
<evidence type="ECO:0000313" key="2">
    <source>
        <dbReference type="EMBL" id="KFL37192.1"/>
    </source>
</evidence>
<protein>
    <submittedName>
        <fullName evidence="2">Uncharacterized protein</fullName>
    </submittedName>
</protein>
<gene>
    <name evidence="2" type="ORF">N788_10925</name>
</gene>
<sequence length="163" mass="17973">MTRSLIFLLVASLALPVLAQTSNAPQGDAVARVNALKAAVAPGKQIFMARQLQLSNEEDAAFWPAYDAHQAELASLEERRERLLARFQERVAAGSADAGDVEDLAEEMLALEADEADQLESTFARLVRAGLAMEKAVRYIELEKDLRALRHFQRGDDAAYVFN</sequence>
<dbReference type="STRING" id="1121014.N788_10925"/>
<proteinExistence type="predicted"/>
<comment type="caution">
    <text evidence="2">The sequence shown here is derived from an EMBL/GenBank/DDBJ whole genome shotgun (WGS) entry which is preliminary data.</text>
</comment>
<evidence type="ECO:0000256" key="1">
    <source>
        <dbReference type="SAM" id="SignalP"/>
    </source>
</evidence>
<dbReference type="OrthoDB" id="9153342at2"/>
<reference evidence="2 3" key="2">
    <citation type="journal article" date="2015" name="Stand. Genomic Sci.">
        <title>High quality draft genomic sequence of Arenimonas donghaensis DSM 18148(T).</title>
        <authorList>
            <person name="Chen F."/>
            <person name="Wang H."/>
            <person name="Cao Y."/>
            <person name="Li X."/>
            <person name="Wang G."/>
        </authorList>
    </citation>
    <scope>NUCLEOTIDE SEQUENCE [LARGE SCALE GENOMIC DNA]</scope>
    <source>
        <strain evidence="2 3">HO3-R19</strain>
    </source>
</reference>
<dbReference type="EMBL" id="AVCJ01000006">
    <property type="protein sequence ID" value="KFL37192.1"/>
    <property type="molecule type" value="Genomic_DNA"/>
</dbReference>
<evidence type="ECO:0000313" key="3">
    <source>
        <dbReference type="Proteomes" id="UP000029085"/>
    </source>
</evidence>
<feature type="chain" id="PRO_5001826371" evidence="1">
    <location>
        <begin position="20"/>
        <end position="163"/>
    </location>
</feature>
<organism evidence="2 3">
    <name type="scientific">Arenimonas donghaensis DSM 18148 = HO3-R19</name>
    <dbReference type="NCBI Taxonomy" id="1121014"/>
    <lineage>
        <taxon>Bacteria</taxon>
        <taxon>Pseudomonadati</taxon>
        <taxon>Pseudomonadota</taxon>
        <taxon>Gammaproteobacteria</taxon>
        <taxon>Lysobacterales</taxon>
        <taxon>Lysobacteraceae</taxon>
        <taxon>Arenimonas</taxon>
    </lineage>
</organism>